<keyword evidence="6 9" id="KW-0472">Membrane</keyword>
<evidence type="ECO:0000256" key="3">
    <source>
        <dbReference type="ARBA" id="ARBA00022692"/>
    </source>
</evidence>
<evidence type="ECO:0000313" key="10">
    <source>
        <dbReference type="EMBL" id="KAK0180815.1"/>
    </source>
</evidence>
<dbReference type="GO" id="GO:0005549">
    <property type="term" value="F:odorant binding"/>
    <property type="evidence" value="ECO:0007669"/>
    <property type="project" value="InterPro"/>
</dbReference>
<feature type="transmembrane region" description="Helical" evidence="9">
    <location>
        <begin position="43"/>
        <end position="63"/>
    </location>
</feature>
<proteinExistence type="predicted"/>
<keyword evidence="2" id="KW-0716">Sensory transduction</keyword>
<feature type="transmembrane region" description="Helical" evidence="9">
    <location>
        <begin position="12"/>
        <end position="31"/>
    </location>
</feature>
<dbReference type="Pfam" id="PF02949">
    <property type="entry name" value="7tm_6"/>
    <property type="match status" value="1"/>
</dbReference>
<protein>
    <submittedName>
        <fullName evidence="10">Uncharacterized protein</fullName>
    </submittedName>
</protein>
<evidence type="ECO:0000256" key="2">
    <source>
        <dbReference type="ARBA" id="ARBA00022606"/>
    </source>
</evidence>
<evidence type="ECO:0000256" key="6">
    <source>
        <dbReference type="ARBA" id="ARBA00023136"/>
    </source>
</evidence>
<evidence type="ECO:0000256" key="4">
    <source>
        <dbReference type="ARBA" id="ARBA00022725"/>
    </source>
</evidence>
<dbReference type="AlphaFoldDB" id="A0AA39G4C2"/>
<dbReference type="Proteomes" id="UP001168972">
    <property type="component" value="Unassembled WGS sequence"/>
</dbReference>
<evidence type="ECO:0000256" key="7">
    <source>
        <dbReference type="ARBA" id="ARBA00023170"/>
    </source>
</evidence>
<evidence type="ECO:0000256" key="1">
    <source>
        <dbReference type="ARBA" id="ARBA00004141"/>
    </source>
</evidence>
<evidence type="ECO:0000256" key="5">
    <source>
        <dbReference type="ARBA" id="ARBA00022989"/>
    </source>
</evidence>
<keyword evidence="11" id="KW-1185">Reference proteome</keyword>
<dbReference type="GO" id="GO:0005886">
    <property type="term" value="C:plasma membrane"/>
    <property type="evidence" value="ECO:0007669"/>
    <property type="project" value="TreeGrafter"/>
</dbReference>
<keyword evidence="3 9" id="KW-0812">Transmembrane</keyword>
<sequence length="248" mass="28187">MGESIEEAFSEILLAHLVGTTSLVCILGFQLLSNYAKGQNVDIATFLVYISSEFLVLYAHCVVGESLVTESHKVREAYYDCEWYEMPKNIAKCLILCMARSQKPLCLTAGKFGIFCLSTLTTCIDANIFGRDSSHDDNDDVYTTLKVEKPILEIEPEIMMKEIPKEKVIENHDIGRMETLNNQLLTSQDINCGPRSREIERIKFGMNEKFAIIFQYFSILKNVLENQILLTRRDIPISHFETPASVNL</sequence>
<dbReference type="GO" id="GO:0007165">
    <property type="term" value="P:signal transduction"/>
    <property type="evidence" value="ECO:0007669"/>
    <property type="project" value="UniProtKB-KW"/>
</dbReference>
<dbReference type="PANTHER" id="PTHR21137:SF44">
    <property type="entry name" value="ODORANT RECEPTOR 13A-RELATED"/>
    <property type="match status" value="1"/>
</dbReference>
<evidence type="ECO:0000256" key="8">
    <source>
        <dbReference type="ARBA" id="ARBA00023224"/>
    </source>
</evidence>
<name>A0AA39G4C2_MICHY</name>
<accession>A0AA39G4C2</accession>
<dbReference type="GO" id="GO:0004984">
    <property type="term" value="F:olfactory receptor activity"/>
    <property type="evidence" value="ECO:0007669"/>
    <property type="project" value="InterPro"/>
</dbReference>
<keyword evidence="7" id="KW-0675">Receptor</keyword>
<organism evidence="10 11">
    <name type="scientific">Microctonus hyperodae</name>
    <name type="common">Parasitoid wasp</name>
    <dbReference type="NCBI Taxonomy" id="165561"/>
    <lineage>
        <taxon>Eukaryota</taxon>
        <taxon>Metazoa</taxon>
        <taxon>Ecdysozoa</taxon>
        <taxon>Arthropoda</taxon>
        <taxon>Hexapoda</taxon>
        <taxon>Insecta</taxon>
        <taxon>Pterygota</taxon>
        <taxon>Neoptera</taxon>
        <taxon>Endopterygota</taxon>
        <taxon>Hymenoptera</taxon>
        <taxon>Apocrita</taxon>
        <taxon>Ichneumonoidea</taxon>
        <taxon>Braconidae</taxon>
        <taxon>Euphorinae</taxon>
        <taxon>Microctonus</taxon>
    </lineage>
</organism>
<keyword evidence="8" id="KW-0807">Transducer</keyword>
<dbReference type="EMBL" id="JAQQBR010000002">
    <property type="protein sequence ID" value="KAK0180815.1"/>
    <property type="molecule type" value="Genomic_DNA"/>
</dbReference>
<comment type="caution">
    <text evidence="10">The sequence shown here is derived from an EMBL/GenBank/DDBJ whole genome shotgun (WGS) entry which is preliminary data.</text>
</comment>
<evidence type="ECO:0000256" key="9">
    <source>
        <dbReference type="SAM" id="Phobius"/>
    </source>
</evidence>
<keyword evidence="4" id="KW-0552">Olfaction</keyword>
<dbReference type="PANTHER" id="PTHR21137">
    <property type="entry name" value="ODORANT RECEPTOR"/>
    <property type="match status" value="1"/>
</dbReference>
<comment type="subcellular location">
    <subcellularLocation>
        <location evidence="1">Membrane</location>
        <topology evidence="1">Multi-pass membrane protein</topology>
    </subcellularLocation>
</comment>
<reference evidence="10" key="2">
    <citation type="submission" date="2023-03" db="EMBL/GenBank/DDBJ databases">
        <authorList>
            <person name="Inwood S.N."/>
            <person name="Skelly J.G."/>
            <person name="Guhlin J."/>
            <person name="Harrop T.W.R."/>
            <person name="Goldson S.G."/>
            <person name="Dearden P.K."/>
        </authorList>
    </citation>
    <scope>NUCLEOTIDE SEQUENCE</scope>
    <source>
        <strain evidence="10">Lincoln</strain>
        <tissue evidence="10">Whole body</tissue>
    </source>
</reference>
<gene>
    <name evidence="10" type="ORF">PV327_003159</name>
</gene>
<dbReference type="InterPro" id="IPR004117">
    <property type="entry name" value="7tm6_olfct_rcpt"/>
</dbReference>
<evidence type="ECO:0000313" key="11">
    <source>
        <dbReference type="Proteomes" id="UP001168972"/>
    </source>
</evidence>
<reference evidence="10" key="1">
    <citation type="journal article" date="2023" name="bioRxiv">
        <title>Scaffold-level genome assemblies of two parasitoid biocontrol wasps reveal the parthenogenesis mechanism and an associated novel virus.</title>
        <authorList>
            <person name="Inwood S."/>
            <person name="Skelly J."/>
            <person name="Guhlin J."/>
            <person name="Harrop T."/>
            <person name="Goldson S."/>
            <person name="Dearden P."/>
        </authorList>
    </citation>
    <scope>NUCLEOTIDE SEQUENCE</scope>
    <source>
        <strain evidence="10">Lincoln</strain>
        <tissue evidence="10">Whole body</tissue>
    </source>
</reference>
<keyword evidence="5 9" id="KW-1133">Transmembrane helix</keyword>